<gene>
    <name evidence="2" type="ORF">SARC_03561</name>
</gene>
<proteinExistence type="predicted"/>
<keyword evidence="3" id="KW-1185">Reference proteome</keyword>
<reference evidence="2 3" key="1">
    <citation type="submission" date="2011-02" db="EMBL/GenBank/DDBJ databases">
        <title>The Genome Sequence of Sphaeroforma arctica JP610.</title>
        <authorList>
            <consortium name="The Broad Institute Genome Sequencing Platform"/>
            <person name="Russ C."/>
            <person name="Cuomo C."/>
            <person name="Young S.K."/>
            <person name="Zeng Q."/>
            <person name="Gargeya S."/>
            <person name="Alvarado L."/>
            <person name="Berlin A."/>
            <person name="Chapman S.B."/>
            <person name="Chen Z."/>
            <person name="Freedman E."/>
            <person name="Gellesch M."/>
            <person name="Goldberg J."/>
            <person name="Griggs A."/>
            <person name="Gujja S."/>
            <person name="Heilman E."/>
            <person name="Heiman D."/>
            <person name="Howarth C."/>
            <person name="Mehta T."/>
            <person name="Neiman D."/>
            <person name="Pearson M."/>
            <person name="Roberts A."/>
            <person name="Saif S."/>
            <person name="Shea T."/>
            <person name="Shenoy N."/>
            <person name="Sisk P."/>
            <person name="Stolte C."/>
            <person name="Sykes S."/>
            <person name="White J."/>
            <person name="Yandava C."/>
            <person name="Burger G."/>
            <person name="Gray M.W."/>
            <person name="Holland P.W.H."/>
            <person name="King N."/>
            <person name="Lang F.B.F."/>
            <person name="Roger A.J."/>
            <person name="Ruiz-Trillo I."/>
            <person name="Haas B."/>
            <person name="Nusbaum C."/>
            <person name="Birren B."/>
        </authorList>
    </citation>
    <scope>NUCLEOTIDE SEQUENCE [LARGE SCALE GENOMIC DNA]</scope>
    <source>
        <strain evidence="2 3">JP610</strain>
    </source>
</reference>
<sequence length="87" mass="9924">MTNFTEKCRTVSYPESDLSNLTISEEEDQDEIEDEMERMTVAALYILLEEASSGDKVTEFTRTWAGSKNGKRPNVERDHAGTDVKYL</sequence>
<evidence type="ECO:0000313" key="2">
    <source>
        <dbReference type="EMBL" id="KNC84229.1"/>
    </source>
</evidence>
<protein>
    <submittedName>
        <fullName evidence="2">Uncharacterized protein</fullName>
    </submittedName>
</protein>
<name>A0A0L0G5K7_9EUKA</name>
<evidence type="ECO:0000313" key="3">
    <source>
        <dbReference type="Proteomes" id="UP000054560"/>
    </source>
</evidence>
<feature type="non-terminal residue" evidence="2">
    <location>
        <position position="87"/>
    </location>
</feature>
<organism evidence="2 3">
    <name type="scientific">Sphaeroforma arctica JP610</name>
    <dbReference type="NCBI Taxonomy" id="667725"/>
    <lineage>
        <taxon>Eukaryota</taxon>
        <taxon>Ichthyosporea</taxon>
        <taxon>Ichthyophonida</taxon>
        <taxon>Sphaeroforma</taxon>
    </lineage>
</organism>
<evidence type="ECO:0000256" key="1">
    <source>
        <dbReference type="SAM" id="MobiDB-lite"/>
    </source>
</evidence>
<feature type="region of interest" description="Disordered" evidence="1">
    <location>
        <begin position="65"/>
        <end position="87"/>
    </location>
</feature>
<accession>A0A0L0G5K7</accession>
<dbReference type="AlphaFoldDB" id="A0A0L0G5K7"/>
<dbReference type="GeneID" id="25904065"/>
<dbReference type="EMBL" id="KQ241779">
    <property type="protein sequence ID" value="KNC84229.1"/>
    <property type="molecule type" value="Genomic_DNA"/>
</dbReference>
<dbReference type="RefSeq" id="XP_014158131.1">
    <property type="nucleotide sequence ID" value="XM_014302656.1"/>
</dbReference>
<dbReference type="Proteomes" id="UP000054560">
    <property type="component" value="Unassembled WGS sequence"/>
</dbReference>
<feature type="compositionally biased region" description="Basic and acidic residues" evidence="1">
    <location>
        <begin position="73"/>
        <end position="87"/>
    </location>
</feature>